<evidence type="ECO:0000256" key="7">
    <source>
        <dbReference type="ARBA" id="ARBA00040944"/>
    </source>
</evidence>
<feature type="compositionally biased region" description="Pro residues" evidence="11">
    <location>
        <begin position="64"/>
        <end position="73"/>
    </location>
</feature>
<evidence type="ECO:0000313" key="13">
    <source>
        <dbReference type="EMBL" id="KAJ4458388.1"/>
    </source>
</evidence>
<name>A0ABQ8UJJ5_9EUKA</name>
<accession>A0ABQ8UJJ5</accession>
<evidence type="ECO:0000256" key="3">
    <source>
        <dbReference type="ARBA" id="ARBA00022679"/>
    </source>
</evidence>
<dbReference type="EMBL" id="JAPMOS010000030">
    <property type="protein sequence ID" value="KAJ4458388.1"/>
    <property type="molecule type" value="Genomic_DNA"/>
</dbReference>
<evidence type="ECO:0000256" key="9">
    <source>
        <dbReference type="ARBA" id="ARBA00048317"/>
    </source>
</evidence>
<evidence type="ECO:0000256" key="1">
    <source>
        <dbReference type="ARBA" id="ARBA00011970"/>
    </source>
</evidence>
<proteinExistence type="predicted"/>
<evidence type="ECO:0000256" key="10">
    <source>
        <dbReference type="ARBA" id="ARBA00049432"/>
    </source>
</evidence>
<keyword evidence="4" id="KW-0732">Signal</keyword>
<dbReference type="InterPro" id="IPR049625">
    <property type="entry name" value="Glyco_transf_61_cat"/>
</dbReference>
<comment type="catalytic activity">
    <reaction evidence="9">
        <text>L-seryl-[protein] + UDP-N-acetyl-alpha-D-glucosamine = 3-O-(N-acetyl-beta-D-glucosaminyl)-L-seryl-[protein] + UDP + H(+)</text>
        <dbReference type="Rhea" id="RHEA:48904"/>
        <dbReference type="Rhea" id="RHEA-COMP:9863"/>
        <dbReference type="Rhea" id="RHEA-COMP:12251"/>
        <dbReference type="ChEBI" id="CHEBI:15378"/>
        <dbReference type="ChEBI" id="CHEBI:29999"/>
        <dbReference type="ChEBI" id="CHEBI:57705"/>
        <dbReference type="ChEBI" id="CHEBI:58223"/>
        <dbReference type="ChEBI" id="CHEBI:90838"/>
        <dbReference type="EC" id="2.4.1.255"/>
    </reaction>
</comment>
<feature type="domain" description="Glycosyltransferase 61 catalytic" evidence="12">
    <location>
        <begin position="461"/>
        <end position="505"/>
    </location>
</feature>
<dbReference type="Pfam" id="PF04577">
    <property type="entry name" value="Glyco_transf_61"/>
    <property type="match status" value="1"/>
</dbReference>
<keyword evidence="3" id="KW-0808">Transferase</keyword>
<dbReference type="PANTHER" id="PTHR20961">
    <property type="entry name" value="GLYCOSYLTRANSFERASE"/>
    <property type="match status" value="1"/>
</dbReference>
<dbReference type="EC" id="2.4.1.255" evidence="1"/>
<reference evidence="13" key="1">
    <citation type="journal article" date="2022" name="bioRxiv">
        <title>Genomics of Preaxostyla Flagellates Illuminates Evolutionary Transitions and the Path Towards Mitochondrial Loss.</title>
        <authorList>
            <person name="Novak L.V.F."/>
            <person name="Treitli S.C."/>
            <person name="Pyrih J."/>
            <person name="Halakuc P."/>
            <person name="Pipaliya S.V."/>
            <person name="Vacek V."/>
            <person name="Brzon O."/>
            <person name="Soukal P."/>
            <person name="Eme L."/>
            <person name="Dacks J.B."/>
            <person name="Karnkowska A."/>
            <person name="Elias M."/>
            <person name="Hampl V."/>
        </authorList>
    </citation>
    <scope>NUCLEOTIDE SEQUENCE</scope>
    <source>
        <strain evidence="13">RCP-MX</strain>
    </source>
</reference>
<keyword evidence="2" id="KW-0328">Glycosyltransferase</keyword>
<gene>
    <name evidence="13" type="ORF">PAPYR_5945</name>
</gene>
<evidence type="ECO:0000256" key="5">
    <source>
        <dbReference type="ARBA" id="ARBA00022824"/>
    </source>
</evidence>
<dbReference type="Proteomes" id="UP001141327">
    <property type="component" value="Unassembled WGS sequence"/>
</dbReference>
<comment type="caution">
    <text evidence="13">The sequence shown here is derived from an EMBL/GenBank/DDBJ whole genome shotgun (WGS) entry which is preliminary data.</text>
</comment>
<keyword evidence="6" id="KW-0325">Glycoprotein</keyword>
<keyword evidence="14" id="KW-1185">Reference proteome</keyword>
<protein>
    <recommendedName>
        <fullName evidence="7">EGF domain-specific O-linked N-acetylglucosamine transferase</fullName>
        <ecNumber evidence="1">2.4.1.255</ecNumber>
    </recommendedName>
    <alternativeName>
        <fullName evidence="8">Extracellular O-linked N-acetylglucosamine transferase</fullName>
    </alternativeName>
</protein>
<organism evidence="13 14">
    <name type="scientific">Paratrimastix pyriformis</name>
    <dbReference type="NCBI Taxonomy" id="342808"/>
    <lineage>
        <taxon>Eukaryota</taxon>
        <taxon>Metamonada</taxon>
        <taxon>Preaxostyla</taxon>
        <taxon>Paratrimastigidae</taxon>
        <taxon>Paratrimastix</taxon>
    </lineage>
</organism>
<dbReference type="PANTHER" id="PTHR20961:SF148">
    <property type="entry name" value="EGF DOMAIN-SPECIFIC O-LINKED N-ACETYLGLUCOSAMINE TRANSFERASE"/>
    <property type="match status" value="1"/>
</dbReference>
<evidence type="ECO:0000259" key="12">
    <source>
        <dbReference type="Pfam" id="PF04577"/>
    </source>
</evidence>
<evidence type="ECO:0000256" key="2">
    <source>
        <dbReference type="ARBA" id="ARBA00022676"/>
    </source>
</evidence>
<keyword evidence="5" id="KW-0256">Endoplasmic reticulum</keyword>
<evidence type="ECO:0000313" key="14">
    <source>
        <dbReference type="Proteomes" id="UP001141327"/>
    </source>
</evidence>
<comment type="catalytic activity">
    <reaction evidence="10">
        <text>L-threonyl-[protein] + UDP-N-acetyl-alpha-D-glucosamine = 3-O-(N-acetyl-beta-D-glucosaminyl)-L-threonyl-[protein] + UDP + H(+)</text>
        <dbReference type="Rhea" id="RHEA:48908"/>
        <dbReference type="Rhea" id="RHEA-COMP:11060"/>
        <dbReference type="Rhea" id="RHEA-COMP:12252"/>
        <dbReference type="ChEBI" id="CHEBI:15378"/>
        <dbReference type="ChEBI" id="CHEBI:30013"/>
        <dbReference type="ChEBI" id="CHEBI:57705"/>
        <dbReference type="ChEBI" id="CHEBI:58223"/>
        <dbReference type="ChEBI" id="CHEBI:90840"/>
        <dbReference type="EC" id="2.4.1.255"/>
    </reaction>
</comment>
<evidence type="ECO:0000256" key="11">
    <source>
        <dbReference type="SAM" id="MobiDB-lite"/>
    </source>
</evidence>
<feature type="compositionally biased region" description="Low complexity" evidence="11">
    <location>
        <begin position="48"/>
        <end position="63"/>
    </location>
</feature>
<feature type="region of interest" description="Disordered" evidence="11">
    <location>
        <begin position="31"/>
        <end position="73"/>
    </location>
</feature>
<evidence type="ECO:0000256" key="4">
    <source>
        <dbReference type="ARBA" id="ARBA00022729"/>
    </source>
</evidence>
<evidence type="ECO:0000256" key="8">
    <source>
        <dbReference type="ARBA" id="ARBA00042574"/>
    </source>
</evidence>
<sequence length="572" mass="63541">MRWRLFLVVVLALLVSLFYFEFAFLAQDTHKTDHPNPQVIPPPPAPTFTPSTPTPEISEQTQPTPTPTPKPPPEWTQCEQKFGYGMLQAWDSKGAQLCTPGVKATSELTCRMTIIPDIPIPTQPHTICDGHEIYVDFSRFSPANAPLHRSGYYLGGPGELFHYGQGAFSGTCKIEGGRLPETNFPRVSTPHSKSDITTPPVFKPQDHLRDIFTSFTSHPAGAAPPAARVIEHPMLLVTREGNEHKNVFHTMTDWLNAYIALYMTHTAPADVQLLLLDAHPDSPLDPLWQALFSQKGPILRAAAMPKQEYLLRRAVFSPPGYSSFFFAYLYSTNACPERLALLQDFASWALKTLNIERPAHTVPVVTVSVRRLYGDRATLNRQWGDEAALVEALRAGVPKAQIKHNPRAHTNPHKRKAQIKRFLPTHPSRTHGRAPGRFVDFGQRIIFMFCSSLPTHPPTRTAQVVDFGRLTIREQIATAAGTDVLVGVHGAGLTHLLWMGPQGGLVEVHPKEGVWRCFENLALWTGLQYHRVMAHGERHIATGTAVDVNPSEIVSAVVSMTGRIQATLEKSR</sequence>
<feature type="compositionally biased region" description="Pro residues" evidence="11">
    <location>
        <begin position="38"/>
        <end position="47"/>
    </location>
</feature>
<evidence type="ECO:0000256" key="6">
    <source>
        <dbReference type="ARBA" id="ARBA00023180"/>
    </source>
</evidence>
<dbReference type="InterPro" id="IPR007657">
    <property type="entry name" value="Glycosyltransferase_61"/>
</dbReference>